<sequence length="49" mass="5574">MNIRDLSTRNLLCLLKSLSFLLFVSFCCAATVVLLVQPIPDLIYKVFQI</sequence>
<gene>
    <name evidence="1" type="ORF">MNBD_GAMMA22-1058</name>
</gene>
<dbReference type="AlphaFoldDB" id="A0A3B1B4I7"/>
<proteinExistence type="predicted"/>
<name>A0A3B1B4I7_9ZZZZ</name>
<evidence type="ECO:0000313" key="1">
    <source>
        <dbReference type="EMBL" id="VAW99966.1"/>
    </source>
</evidence>
<organism evidence="1">
    <name type="scientific">hydrothermal vent metagenome</name>
    <dbReference type="NCBI Taxonomy" id="652676"/>
    <lineage>
        <taxon>unclassified sequences</taxon>
        <taxon>metagenomes</taxon>
        <taxon>ecological metagenomes</taxon>
    </lineage>
</organism>
<accession>A0A3B1B4I7</accession>
<protein>
    <submittedName>
        <fullName evidence="1">Uncharacterized protein</fullName>
    </submittedName>
</protein>
<reference evidence="1" key="1">
    <citation type="submission" date="2018-06" db="EMBL/GenBank/DDBJ databases">
        <authorList>
            <person name="Zhirakovskaya E."/>
        </authorList>
    </citation>
    <scope>NUCLEOTIDE SEQUENCE</scope>
</reference>
<dbReference type="EMBL" id="UOFS01000042">
    <property type="protein sequence ID" value="VAW99966.1"/>
    <property type="molecule type" value="Genomic_DNA"/>
</dbReference>